<keyword evidence="4" id="KW-0521">NADP</keyword>
<dbReference type="EMBL" id="HBNS01001402">
    <property type="protein sequence ID" value="CAE4580082.1"/>
    <property type="molecule type" value="Transcribed_RNA"/>
</dbReference>
<keyword evidence="2" id="KW-0732">Signal</keyword>
<organism evidence="8">
    <name type="scientific">Ditylum brightwellii</name>
    <dbReference type="NCBI Taxonomy" id="49249"/>
    <lineage>
        <taxon>Eukaryota</taxon>
        <taxon>Sar</taxon>
        <taxon>Stramenopiles</taxon>
        <taxon>Ochrophyta</taxon>
        <taxon>Bacillariophyta</taxon>
        <taxon>Mediophyceae</taxon>
        <taxon>Lithodesmiophycidae</taxon>
        <taxon>Lithodesmiales</taxon>
        <taxon>Lithodesmiaceae</taxon>
        <taxon>Ditylum</taxon>
    </lineage>
</organism>
<proteinExistence type="predicted"/>
<keyword evidence="3" id="KW-0274">FAD</keyword>
<dbReference type="PANTHER" id="PTHR46091">
    <property type="entry name" value="BLR7054 PROTEIN"/>
    <property type="match status" value="1"/>
</dbReference>
<accession>A0A6V2ACP5</accession>
<keyword evidence="6" id="KW-0812">Transmembrane</keyword>
<sequence length="106" mass="11854">MGTPLSYAHFLNADGGSFYALDHDRQRFFPKNFYLRLRPEIPEVPGLYLTGSDAMTLGFVGAMAGGLICAQQVLGIHNPMTLLRKRVEYEISDDERWAPDAVYTAV</sequence>
<feature type="transmembrane region" description="Helical" evidence="6">
    <location>
        <begin position="54"/>
        <end position="76"/>
    </location>
</feature>
<dbReference type="AlphaFoldDB" id="A0A6V2ACP5"/>
<evidence type="ECO:0000256" key="4">
    <source>
        <dbReference type="ARBA" id="ARBA00022857"/>
    </source>
</evidence>
<evidence type="ECO:0000256" key="2">
    <source>
        <dbReference type="ARBA" id="ARBA00022729"/>
    </source>
</evidence>
<evidence type="ECO:0000256" key="1">
    <source>
        <dbReference type="ARBA" id="ARBA00022630"/>
    </source>
</evidence>
<dbReference type="PANTHER" id="PTHR46091:SF3">
    <property type="entry name" value="AMINE OXIDASE DOMAIN-CONTAINING PROTEIN"/>
    <property type="match status" value="1"/>
</dbReference>
<reference evidence="8" key="1">
    <citation type="submission" date="2021-01" db="EMBL/GenBank/DDBJ databases">
        <authorList>
            <person name="Corre E."/>
            <person name="Pelletier E."/>
            <person name="Niang G."/>
            <person name="Scheremetjew M."/>
            <person name="Finn R."/>
            <person name="Kale V."/>
            <person name="Holt S."/>
            <person name="Cochrane G."/>
            <person name="Meng A."/>
            <person name="Brown T."/>
            <person name="Cohen L."/>
        </authorList>
    </citation>
    <scope>NUCLEOTIDE SEQUENCE</scope>
    <source>
        <strain evidence="8">GSO104</strain>
    </source>
</reference>
<evidence type="ECO:0000313" key="9">
    <source>
        <dbReference type="EMBL" id="CAE4580087.1"/>
    </source>
</evidence>
<keyword evidence="1" id="KW-0285">Flavoprotein</keyword>
<evidence type="ECO:0000256" key="5">
    <source>
        <dbReference type="ARBA" id="ARBA00023027"/>
    </source>
</evidence>
<evidence type="ECO:0000256" key="3">
    <source>
        <dbReference type="ARBA" id="ARBA00022827"/>
    </source>
</evidence>
<evidence type="ECO:0000313" key="8">
    <source>
        <dbReference type="EMBL" id="CAE4580085.1"/>
    </source>
</evidence>
<evidence type="ECO:0000313" key="7">
    <source>
        <dbReference type="EMBL" id="CAE4580082.1"/>
    </source>
</evidence>
<name>A0A6V2ACP5_9STRA</name>
<evidence type="ECO:0000256" key="6">
    <source>
        <dbReference type="SAM" id="Phobius"/>
    </source>
</evidence>
<keyword evidence="5" id="KW-0520">NAD</keyword>
<keyword evidence="6" id="KW-1133">Transmembrane helix</keyword>
<dbReference type="EMBL" id="HBNS01001403">
    <property type="protein sequence ID" value="CAE4580085.1"/>
    <property type="molecule type" value="Transcribed_RNA"/>
</dbReference>
<dbReference type="EMBL" id="HBNS01001404">
    <property type="protein sequence ID" value="CAE4580087.1"/>
    <property type="molecule type" value="Transcribed_RNA"/>
</dbReference>
<gene>
    <name evidence="7" type="ORF">DBRI00130_LOCUS1127</name>
    <name evidence="8" type="ORF">DBRI00130_LOCUS1128</name>
    <name evidence="9" type="ORF">DBRI00130_LOCUS1129</name>
</gene>
<evidence type="ECO:0008006" key="10">
    <source>
        <dbReference type="Google" id="ProtNLM"/>
    </source>
</evidence>
<keyword evidence="6" id="KW-0472">Membrane</keyword>
<dbReference type="InterPro" id="IPR052206">
    <property type="entry name" value="Retinol_saturase"/>
</dbReference>
<protein>
    <recommendedName>
        <fullName evidence="10">Amine oxidase domain-containing protein</fullName>
    </recommendedName>
</protein>